<dbReference type="PROSITE" id="PS50113">
    <property type="entry name" value="PAC"/>
    <property type="match status" value="1"/>
</dbReference>
<dbReference type="GO" id="GO:0000155">
    <property type="term" value="F:phosphorelay sensor kinase activity"/>
    <property type="evidence" value="ECO:0007669"/>
    <property type="project" value="InterPro"/>
</dbReference>
<organism evidence="10 11">
    <name type="scientific">Pontibacter arcticus</name>
    <dbReference type="NCBI Taxonomy" id="2080288"/>
    <lineage>
        <taxon>Bacteria</taxon>
        <taxon>Pseudomonadati</taxon>
        <taxon>Bacteroidota</taxon>
        <taxon>Cytophagia</taxon>
        <taxon>Cytophagales</taxon>
        <taxon>Hymenobacteraceae</taxon>
        <taxon>Pontibacter</taxon>
    </lineage>
</organism>
<dbReference type="PANTHER" id="PTHR43304">
    <property type="entry name" value="PHYTOCHROME-LIKE PROTEIN CPH1"/>
    <property type="match status" value="1"/>
</dbReference>
<dbReference type="CDD" id="cd00130">
    <property type="entry name" value="PAS"/>
    <property type="match status" value="1"/>
</dbReference>
<dbReference type="SUPFAM" id="SSF47384">
    <property type="entry name" value="Homodimeric domain of signal transducing histidine kinase"/>
    <property type="match status" value="1"/>
</dbReference>
<dbReference type="InterPro" id="IPR004358">
    <property type="entry name" value="Sig_transdc_His_kin-like_C"/>
</dbReference>
<dbReference type="Proteomes" id="UP000251692">
    <property type="component" value="Unassembled WGS sequence"/>
</dbReference>
<dbReference type="Gene3D" id="1.10.287.130">
    <property type="match status" value="1"/>
</dbReference>
<dbReference type="EC" id="2.7.13.3" evidence="2"/>
<evidence type="ECO:0000256" key="6">
    <source>
        <dbReference type="SAM" id="Coils"/>
    </source>
</evidence>
<keyword evidence="11" id="KW-1185">Reference proteome</keyword>
<feature type="domain" description="PAC" evidence="9">
    <location>
        <begin position="92"/>
        <end position="146"/>
    </location>
</feature>
<dbReference type="Gene3D" id="3.30.450.20">
    <property type="entry name" value="PAS domain"/>
    <property type="match status" value="4"/>
</dbReference>
<dbReference type="OrthoDB" id="9766459at2"/>
<dbReference type="SMART" id="SM00387">
    <property type="entry name" value="HATPase_c"/>
    <property type="match status" value="1"/>
</dbReference>
<dbReference type="PROSITE" id="PS50109">
    <property type="entry name" value="HIS_KIN"/>
    <property type="match status" value="1"/>
</dbReference>
<name>A0A364REQ7_9BACT</name>
<reference evidence="10 11" key="1">
    <citation type="submission" date="2018-06" db="EMBL/GenBank/DDBJ databases">
        <authorList>
            <person name="Liu Z.-W."/>
        </authorList>
    </citation>
    <scope>NUCLEOTIDE SEQUENCE [LARGE SCALE GENOMIC DNA]</scope>
    <source>
        <strain evidence="10 11">2b14</strain>
    </source>
</reference>
<dbReference type="Pfam" id="PF08448">
    <property type="entry name" value="PAS_4"/>
    <property type="match status" value="3"/>
</dbReference>
<protein>
    <recommendedName>
        <fullName evidence="2">histidine kinase</fullName>
        <ecNumber evidence="2">2.7.13.3</ecNumber>
    </recommendedName>
</protein>
<dbReference type="CDD" id="cd00082">
    <property type="entry name" value="HisKA"/>
    <property type="match status" value="1"/>
</dbReference>
<evidence type="ECO:0000256" key="5">
    <source>
        <dbReference type="ARBA" id="ARBA00022777"/>
    </source>
</evidence>
<dbReference type="Pfam" id="PF13426">
    <property type="entry name" value="PAS_9"/>
    <property type="match status" value="1"/>
</dbReference>
<dbReference type="InterPro" id="IPR013656">
    <property type="entry name" value="PAS_4"/>
</dbReference>
<evidence type="ECO:0000256" key="4">
    <source>
        <dbReference type="ARBA" id="ARBA00022679"/>
    </source>
</evidence>
<evidence type="ECO:0000313" key="10">
    <source>
        <dbReference type="EMBL" id="RAU82773.1"/>
    </source>
</evidence>
<evidence type="ECO:0000313" key="11">
    <source>
        <dbReference type="Proteomes" id="UP000251692"/>
    </source>
</evidence>
<gene>
    <name evidence="10" type="ORF">DP923_05840</name>
</gene>
<evidence type="ECO:0000259" key="8">
    <source>
        <dbReference type="PROSITE" id="PS50112"/>
    </source>
</evidence>
<dbReference type="InterPro" id="IPR000014">
    <property type="entry name" value="PAS"/>
</dbReference>
<evidence type="ECO:0000256" key="1">
    <source>
        <dbReference type="ARBA" id="ARBA00000085"/>
    </source>
</evidence>
<feature type="domain" description="Histidine kinase" evidence="7">
    <location>
        <begin position="656"/>
        <end position="871"/>
    </location>
</feature>
<dbReference type="SMART" id="SM00388">
    <property type="entry name" value="HisKA"/>
    <property type="match status" value="1"/>
</dbReference>
<dbReference type="InterPro" id="IPR052162">
    <property type="entry name" value="Sensor_kinase/Photoreceptor"/>
</dbReference>
<dbReference type="PANTHER" id="PTHR43304:SF1">
    <property type="entry name" value="PAC DOMAIN-CONTAINING PROTEIN"/>
    <property type="match status" value="1"/>
</dbReference>
<proteinExistence type="predicted"/>
<dbReference type="SUPFAM" id="SSF55785">
    <property type="entry name" value="PYP-like sensor domain (PAS domain)"/>
    <property type="match status" value="4"/>
</dbReference>
<feature type="coiled-coil region" evidence="6">
    <location>
        <begin position="293"/>
        <end position="380"/>
    </location>
</feature>
<dbReference type="InterPro" id="IPR036890">
    <property type="entry name" value="HATPase_C_sf"/>
</dbReference>
<evidence type="ECO:0000256" key="2">
    <source>
        <dbReference type="ARBA" id="ARBA00012438"/>
    </source>
</evidence>
<comment type="catalytic activity">
    <reaction evidence="1">
        <text>ATP + protein L-histidine = ADP + protein N-phospho-L-histidine.</text>
        <dbReference type="EC" id="2.7.13.3"/>
    </reaction>
</comment>
<dbReference type="SMART" id="SM00091">
    <property type="entry name" value="PAS"/>
    <property type="match status" value="4"/>
</dbReference>
<dbReference type="Gene3D" id="3.30.565.10">
    <property type="entry name" value="Histidine kinase-like ATPase, C-terminal domain"/>
    <property type="match status" value="1"/>
</dbReference>
<keyword evidence="5 10" id="KW-0418">Kinase</keyword>
<evidence type="ECO:0000259" key="7">
    <source>
        <dbReference type="PROSITE" id="PS50109"/>
    </source>
</evidence>
<dbReference type="Pfam" id="PF02518">
    <property type="entry name" value="HATPase_c"/>
    <property type="match status" value="1"/>
</dbReference>
<dbReference type="AlphaFoldDB" id="A0A364REQ7"/>
<dbReference type="PROSITE" id="PS50112">
    <property type="entry name" value="PAS"/>
    <property type="match status" value="1"/>
</dbReference>
<dbReference type="InterPro" id="IPR036097">
    <property type="entry name" value="HisK_dim/P_sf"/>
</dbReference>
<comment type="caution">
    <text evidence="10">The sequence shown here is derived from an EMBL/GenBank/DDBJ whole genome shotgun (WGS) entry which is preliminary data.</text>
</comment>
<reference evidence="10 11" key="2">
    <citation type="submission" date="2018-07" db="EMBL/GenBank/DDBJ databases">
        <title>Pontibacter sp. 2b14 genomic sequence and assembly.</title>
        <authorList>
            <person name="Du Z.-J."/>
        </authorList>
    </citation>
    <scope>NUCLEOTIDE SEQUENCE [LARGE SCALE GENOMIC DNA]</scope>
    <source>
        <strain evidence="10 11">2b14</strain>
    </source>
</reference>
<feature type="domain" description="PAS" evidence="8">
    <location>
        <begin position="501"/>
        <end position="571"/>
    </location>
</feature>
<keyword evidence="6" id="KW-0175">Coiled coil</keyword>
<dbReference type="EMBL" id="QMDV01000002">
    <property type="protein sequence ID" value="RAU82773.1"/>
    <property type="molecule type" value="Genomic_DNA"/>
</dbReference>
<keyword evidence="3" id="KW-0597">Phosphoprotein</keyword>
<dbReference type="PRINTS" id="PR00344">
    <property type="entry name" value="BCTRLSENSOR"/>
</dbReference>
<feature type="coiled-coil region" evidence="6">
    <location>
        <begin position="615"/>
        <end position="649"/>
    </location>
</feature>
<sequence>MKNASNPTPEVLAALEKAPDLYLILSVDFNILTASTTYLKATSQKRESIKGKYIFDVFPDNPEVLEADATLNLRKSLEWVLENKLPHQMGVQRYDILLPNSINEFEKKYWLPLNSPVLDADGEIEYIIHKVSDITDQVKARLHFSEQQDSLDQKLKIFKEGELFAQAEVQKQYSLMQSLLNNAPVAMALYEGKDQVIIKANNMMYQIWGREPEEVFQKPLLEALPELAGQGFDEQIREVYFTGIPYKGNEVPAQLVRNGQIQTNYYNFAYEPLYNEQGRMLGVLNVALEVTDMVLARKQVEESEQKLRLLNKDLNAANNEIMASNEEIRAANEELLSTKQSLQDLNQELEERIARRTKELQLAQAEAERQSKRLESLFMQAPAAICILDGPEMVYELVNPNYASLFPKREFLGRPILEVLPEIKESLVYKTFQDVYQTGITHNQPELLIPFVNDQTGQVEDRYFRYVQQARFNEQGKVDGIVVFALEITEQVEARKAVEQIAERLQLITDALPVLIGYLDKEEKYQFANKAYEAWFNRPPSELLGKTVRSIVGDTAYKGVKVYIDRALQGERLDFESRMPYRENFVKYIKTSYVPDSRNGQVEGFYTLVNDVTEQVEARNSIEKSEKQAKEIAEELRLANEQLTRTNIDLDNFIYTASHDLKAPISNIEGLINIMVDSLPEHLVVAEGLDEVLEMIRESIRRFKRTIDHLTEVVKLQKENNQEVVRVNLEQVLEEVKLDLAPQLQAAGATIDADLKDCSGINFTQKNLRSIVYNLVSNAVKYHSPDRRPLIKIRCRPAGDYILLTVQDNGLGMALDENTKLFTMFTRLHDHVEGSGIGLYMVKKIVENAGGRIDVESEVGKGTTFNVYFKN</sequence>
<accession>A0A364REQ7</accession>
<dbReference type="InterPro" id="IPR035965">
    <property type="entry name" value="PAS-like_dom_sf"/>
</dbReference>
<dbReference type="InterPro" id="IPR005467">
    <property type="entry name" value="His_kinase_dom"/>
</dbReference>
<dbReference type="InterPro" id="IPR003661">
    <property type="entry name" value="HisK_dim/P_dom"/>
</dbReference>
<dbReference type="InterPro" id="IPR003594">
    <property type="entry name" value="HATPase_dom"/>
</dbReference>
<evidence type="ECO:0000259" key="9">
    <source>
        <dbReference type="PROSITE" id="PS50113"/>
    </source>
</evidence>
<dbReference type="RefSeq" id="WP_112304923.1">
    <property type="nucleotide sequence ID" value="NZ_QMDV01000002.1"/>
</dbReference>
<dbReference type="InterPro" id="IPR000700">
    <property type="entry name" value="PAS-assoc_C"/>
</dbReference>
<dbReference type="NCBIfam" id="TIGR00229">
    <property type="entry name" value="sensory_box"/>
    <property type="match status" value="1"/>
</dbReference>
<evidence type="ECO:0000256" key="3">
    <source>
        <dbReference type="ARBA" id="ARBA00022553"/>
    </source>
</evidence>
<keyword evidence="4" id="KW-0808">Transferase</keyword>
<dbReference type="SUPFAM" id="SSF55874">
    <property type="entry name" value="ATPase domain of HSP90 chaperone/DNA topoisomerase II/histidine kinase"/>
    <property type="match status" value="1"/>
</dbReference>